<organism evidence="1 2">
    <name type="scientific">Entomophthora muscae</name>
    <dbReference type="NCBI Taxonomy" id="34485"/>
    <lineage>
        <taxon>Eukaryota</taxon>
        <taxon>Fungi</taxon>
        <taxon>Fungi incertae sedis</taxon>
        <taxon>Zoopagomycota</taxon>
        <taxon>Entomophthoromycotina</taxon>
        <taxon>Entomophthoromycetes</taxon>
        <taxon>Entomophthorales</taxon>
        <taxon>Entomophthoraceae</taxon>
        <taxon>Entomophthora</taxon>
    </lineage>
</organism>
<dbReference type="EMBL" id="QTSX02007446">
    <property type="protein sequence ID" value="KAJ9048304.1"/>
    <property type="molecule type" value="Genomic_DNA"/>
</dbReference>
<dbReference type="Proteomes" id="UP001165960">
    <property type="component" value="Unassembled WGS sequence"/>
</dbReference>
<name>A0ACC2RE18_9FUNG</name>
<accession>A0ACC2RE18</accession>
<evidence type="ECO:0000313" key="2">
    <source>
        <dbReference type="Proteomes" id="UP001165960"/>
    </source>
</evidence>
<evidence type="ECO:0000313" key="1">
    <source>
        <dbReference type="EMBL" id="KAJ9048304.1"/>
    </source>
</evidence>
<protein>
    <submittedName>
        <fullName evidence="1">Uncharacterized protein</fullName>
    </submittedName>
</protein>
<keyword evidence="2" id="KW-1185">Reference proteome</keyword>
<reference evidence="1" key="1">
    <citation type="submission" date="2022-04" db="EMBL/GenBank/DDBJ databases">
        <title>Genome of the entomopathogenic fungus Entomophthora muscae.</title>
        <authorList>
            <person name="Elya C."/>
            <person name="Lovett B.R."/>
            <person name="Lee E."/>
            <person name="Macias A.M."/>
            <person name="Hajek A.E."/>
            <person name="De Bivort B.L."/>
            <person name="Kasson M.T."/>
            <person name="De Fine Licht H.H."/>
            <person name="Stajich J.E."/>
        </authorList>
    </citation>
    <scope>NUCLEOTIDE SEQUENCE</scope>
    <source>
        <strain evidence="1">Berkeley</strain>
    </source>
</reference>
<comment type="caution">
    <text evidence="1">The sequence shown here is derived from an EMBL/GenBank/DDBJ whole genome shotgun (WGS) entry which is preliminary data.</text>
</comment>
<sequence>MLSFLFVIPVFSGFVTNLFTAKNKLISPQLQCPASTVLYSRREINPRCPLLLDNFTFPIVPDLNQKQLRNLDPPIFKPSNSVKDTLTFKLVWSGPATLSNPEYCFEKEECRFNVRWSATQGWSAVFFKVWKSTAQDLDPAKPFLVERSYTPGLNLNIVFLGPVKATLFVNQILFRASWINKTLYYQWCFFCSPEYKSAYFPVSNQNVPMGVLSIQFNYLPDMLPLLDEGFIGLSFNS</sequence>
<proteinExistence type="predicted"/>
<gene>
    <name evidence="1" type="ORF">DSO57_1036335</name>
</gene>